<dbReference type="NCBIfam" id="NF007031">
    <property type="entry name" value="PRK09496.1-2"/>
    <property type="match status" value="1"/>
</dbReference>
<evidence type="ECO:0000256" key="1">
    <source>
        <dbReference type="ARBA" id="ARBA00017378"/>
    </source>
</evidence>
<accession>A0A356LJW6</accession>
<evidence type="ECO:0000256" key="5">
    <source>
        <dbReference type="ARBA" id="ARBA00023027"/>
    </source>
</evidence>
<organism evidence="9 10">
    <name type="scientific">Advenella kashmirensis</name>
    <dbReference type="NCBI Taxonomy" id="310575"/>
    <lineage>
        <taxon>Bacteria</taxon>
        <taxon>Pseudomonadati</taxon>
        <taxon>Pseudomonadota</taxon>
        <taxon>Betaproteobacteria</taxon>
        <taxon>Burkholderiales</taxon>
        <taxon>Alcaligenaceae</taxon>
    </lineage>
</organism>
<dbReference type="PRINTS" id="PR00335">
    <property type="entry name" value="KUPTAKETRKA"/>
</dbReference>
<dbReference type="Gene3D" id="3.40.50.720">
    <property type="entry name" value="NAD(P)-binding Rossmann-like Domain"/>
    <property type="match status" value="2"/>
</dbReference>
<evidence type="ECO:0000256" key="2">
    <source>
        <dbReference type="ARBA" id="ARBA00022448"/>
    </source>
</evidence>
<dbReference type="PROSITE" id="PS51202">
    <property type="entry name" value="RCK_C"/>
    <property type="match status" value="2"/>
</dbReference>
<feature type="domain" description="RCK N-terminal" evidence="7">
    <location>
        <begin position="230"/>
        <end position="348"/>
    </location>
</feature>
<keyword evidence="5" id="KW-0520">NAD</keyword>
<protein>
    <recommendedName>
        <fullName evidence="1">Trk system potassium uptake protein TrkA</fullName>
    </recommendedName>
</protein>
<keyword evidence="3" id="KW-0633">Potassium transport</keyword>
<comment type="caution">
    <text evidence="9">The sequence shown here is derived from an EMBL/GenBank/DDBJ whole genome shotgun (WGS) entry which is preliminary data.</text>
</comment>
<feature type="domain" description="RCK C-terminal" evidence="8">
    <location>
        <begin position="141"/>
        <end position="226"/>
    </location>
</feature>
<keyword evidence="6" id="KW-0406">Ion transport</keyword>
<evidence type="ECO:0000259" key="7">
    <source>
        <dbReference type="PROSITE" id="PS51201"/>
    </source>
</evidence>
<evidence type="ECO:0000313" key="9">
    <source>
        <dbReference type="EMBL" id="HBP31276.1"/>
    </source>
</evidence>
<evidence type="ECO:0000313" key="10">
    <source>
        <dbReference type="Proteomes" id="UP000264036"/>
    </source>
</evidence>
<keyword evidence="4" id="KW-0630">Potassium</keyword>
<name>A0A356LJW6_9BURK</name>
<reference evidence="9 10" key="1">
    <citation type="journal article" date="2018" name="Nat. Biotechnol.">
        <title>A standardized bacterial taxonomy based on genome phylogeny substantially revises the tree of life.</title>
        <authorList>
            <person name="Parks D.H."/>
            <person name="Chuvochina M."/>
            <person name="Waite D.W."/>
            <person name="Rinke C."/>
            <person name="Skarshewski A."/>
            <person name="Chaumeil P.A."/>
            <person name="Hugenholtz P."/>
        </authorList>
    </citation>
    <scope>NUCLEOTIDE SEQUENCE [LARGE SCALE GENOMIC DNA]</scope>
    <source>
        <strain evidence="9">UBA10707</strain>
    </source>
</reference>
<dbReference type="PANTHER" id="PTHR43833:SF5">
    <property type="entry name" value="TRK SYSTEM POTASSIUM UPTAKE PROTEIN TRKA"/>
    <property type="match status" value="1"/>
</dbReference>
<dbReference type="NCBIfam" id="NF007032">
    <property type="entry name" value="PRK09496.1-4"/>
    <property type="match status" value="1"/>
</dbReference>
<dbReference type="InterPro" id="IPR036721">
    <property type="entry name" value="RCK_C_sf"/>
</dbReference>
<feature type="domain" description="RCK N-terminal" evidence="7">
    <location>
        <begin position="1"/>
        <end position="121"/>
    </location>
</feature>
<dbReference type="PANTHER" id="PTHR43833">
    <property type="entry name" value="POTASSIUM CHANNEL PROTEIN 2-RELATED-RELATED"/>
    <property type="match status" value="1"/>
</dbReference>
<dbReference type="Proteomes" id="UP000264036">
    <property type="component" value="Unassembled WGS sequence"/>
</dbReference>
<sequence>MKILILGAGRVGASVAENLVSEKNDITIVDTDGERLRYLQDRIDLRGVQGDASMPEVLRAAGADDTDLLVACAATDPVNLVACRIAKDVFNIPRRISRVRSYDFSSNPELIKESFGVDSVISPENSVTTYLHSLIEFPEALQVVEFGGGRLSLLIIRIGRVSPLINVRVNQTGHNLPNINARVLEIFRNGASVALDHQSAIEQGDELVVAVDTQEGKEAVAKLQYVSRKVRTVMIAGGGNIGYRLARKLSEGSYNVRILESNRERCETLATLLPSKVLVLHGDATDEALLDNENIEEMDTFLAVTNDDEDNIMSSLLAKRLGARKVVALINRKAYGELMEGSLIDIAVSPSQATIGALLRDVRQGAVVAGHRLRWGNAEAIEFEVNGDSKSSQVVGKSIAELKLPRTAIVAAILREEDVILPEPATIIEPGDHVVVFAGNRHDMRRVEKLFQVSVFFF</sequence>
<feature type="domain" description="RCK C-terminal" evidence="8">
    <location>
        <begin position="368"/>
        <end position="453"/>
    </location>
</feature>
<proteinExistence type="predicted"/>
<evidence type="ECO:0000259" key="8">
    <source>
        <dbReference type="PROSITE" id="PS51202"/>
    </source>
</evidence>
<dbReference type="InterPro" id="IPR006036">
    <property type="entry name" value="K_uptake_TrkA"/>
</dbReference>
<keyword evidence="2" id="KW-0813">Transport</keyword>
<dbReference type="Pfam" id="PF02254">
    <property type="entry name" value="TrkA_N"/>
    <property type="match status" value="2"/>
</dbReference>
<dbReference type="InterPro" id="IPR003148">
    <property type="entry name" value="RCK_N"/>
</dbReference>
<dbReference type="SUPFAM" id="SSF51735">
    <property type="entry name" value="NAD(P)-binding Rossmann-fold domains"/>
    <property type="match status" value="2"/>
</dbReference>
<dbReference type="InterPro" id="IPR036291">
    <property type="entry name" value="NAD(P)-bd_dom_sf"/>
</dbReference>
<dbReference type="Gene3D" id="3.30.70.1450">
    <property type="entry name" value="Regulator of K+ conductance, C-terminal domain"/>
    <property type="match status" value="2"/>
</dbReference>
<evidence type="ECO:0000256" key="3">
    <source>
        <dbReference type="ARBA" id="ARBA00022538"/>
    </source>
</evidence>
<dbReference type="GO" id="GO:0005886">
    <property type="term" value="C:plasma membrane"/>
    <property type="evidence" value="ECO:0007669"/>
    <property type="project" value="InterPro"/>
</dbReference>
<dbReference type="InterPro" id="IPR050721">
    <property type="entry name" value="Trk_Ktr_HKT_K-transport"/>
</dbReference>
<evidence type="ECO:0000256" key="6">
    <source>
        <dbReference type="ARBA" id="ARBA00023065"/>
    </source>
</evidence>
<evidence type="ECO:0000256" key="4">
    <source>
        <dbReference type="ARBA" id="ARBA00022958"/>
    </source>
</evidence>
<dbReference type="InterPro" id="IPR006037">
    <property type="entry name" value="RCK_C"/>
</dbReference>
<gene>
    <name evidence="9" type="ORF">DD666_17945</name>
</gene>
<dbReference type="NCBIfam" id="NF007039">
    <property type="entry name" value="PRK09496.3-2"/>
    <property type="match status" value="1"/>
</dbReference>
<dbReference type="PROSITE" id="PS51201">
    <property type="entry name" value="RCK_N"/>
    <property type="match status" value="2"/>
</dbReference>
<dbReference type="GO" id="GO:0015079">
    <property type="term" value="F:potassium ion transmembrane transporter activity"/>
    <property type="evidence" value="ECO:0007669"/>
    <property type="project" value="InterPro"/>
</dbReference>
<dbReference type="NCBIfam" id="NF007030">
    <property type="entry name" value="PRK09496.1-1"/>
    <property type="match status" value="1"/>
</dbReference>
<dbReference type="AlphaFoldDB" id="A0A356LJW6"/>
<dbReference type="SUPFAM" id="SSF116726">
    <property type="entry name" value="TrkA C-terminal domain-like"/>
    <property type="match status" value="2"/>
</dbReference>
<dbReference type="Pfam" id="PF02080">
    <property type="entry name" value="TrkA_C"/>
    <property type="match status" value="1"/>
</dbReference>
<dbReference type="EMBL" id="DOEK01000037">
    <property type="protein sequence ID" value="HBP31276.1"/>
    <property type="molecule type" value="Genomic_DNA"/>
</dbReference>